<dbReference type="EMBL" id="SRHE01000736">
    <property type="protein sequence ID" value="TWW08303.1"/>
    <property type="molecule type" value="Genomic_DNA"/>
</dbReference>
<evidence type="ECO:0000259" key="2">
    <source>
        <dbReference type="SMART" id="SM00776"/>
    </source>
</evidence>
<dbReference type="AlphaFoldDB" id="A0A5C6M2B9"/>
<name>A0A5C6M2B9_9PLAN</name>
<proteinExistence type="predicted"/>
<evidence type="ECO:0000313" key="3">
    <source>
        <dbReference type="EMBL" id="TWW08303.1"/>
    </source>
</evidence>
<feature type="non-terminal residue" evidence="3">
    <location>
        <position position="337"/>
    </location>
</feature>
<evidence type="ECO:0000313" key="4">
    <source>
        <dbReference type="Proteomes" id="UP000321083"/>
    </source>
</evidence>
<keyword evidence="1" id="KW-0732">Signal</keyword>
<dbReference type="Gene3D" id="2.60.120.1060">
    <property type="entry name" value="NPCBM/NEW2 domain"/>
    <property type="match status" value="2"/>
</dbReference>
<protein>
    <submittedName>
        <fullName evidence="3">Dehydrogenase</fullName>
    </submittedName>
</protein>
<dbReference type="InterPro" id="IPR008979">
    <property type="entry name" value="Galactose-bd-like_sf"/>
</dbReference>
<dbReference type="Pfam" id="PF08305">
    <property type="entry name" value="NPCBM"/>
    <property type="match status" value="2"/>
</dbReference>
<dbReference type="InterPro" id="IPR038637">
    <property type="entry name" value="NPCBM_sf"/>
</dbReference>
<feature type="domain" description="Glycosyl hydrolase family 98 putative carbohydrate-binding module" evidence="2">
    <location>
        <begin position="90"/>
        <end position="219"/>
    </location>
</feature>
<feature type="chain" id="PRO_5022699583" evidence="1">
    <location>
        <begin position="27"/>
        <end position="337"/>
    </location>
</feature>
<dbReference type="SUPFAM" id="SSF49785">
    <property type="entry name" value="Galactose-binding domain-like"/>
    <property type="match status" value="2"/>
</dbReference>
<evidence type="ECO:0000256" key="1">
    <source>
        <dbReference type="SAM" id="SignalP"/>
    </source>
</evidence>
<dbReference type="PANTHER" id="PTHR33546">
    <property type="entry name" value="LARGE, MULTIFUNCTIONAL SECRETED PROTEIN-RELATED"/>
    <property type="match status" value="1"/>
</dbReference>
<dbReference type="InterPro" id="IPR013222">
    <property type="entry name" value="Glyco_hyd_98_carb-bd"/>
</dbReference>
<reference evidence="3 4" key="2">
    <citation type="submission" date="2019-08" db="EMBL/GenBank/DDBJ databases">
        <authorList>
            <person name="Henke P."/>
        </authorList>
    </citation>
    <scope>NUCLEOTIDE SEQUENCE [LARGE SCALE GENOMIC DNA]</scope>
    <source>
        <strain evidence="3">Phe10_nw2017</strain>
    </source>
</reference>
<dbReference type="InterPro" id="IPR055557">
    <property type="entry name" value="DUF7133"/>
</dbReference>
<feature type="signal peptide" evidence="1">
    <location>
        <begin position="1"/>
        <end position="26"/>
    </location>
</feature>
<comment type="caution">
    <text evidence="3">The sequence shown here is derived from an EMBL/GenBank/DDBJ whole genome shotgun (WGS) entry which is preliminary data.</text>
</comment>
<dbReference type="Pfam" id="PF23500">
    <property type="entry name" value="DUF7133"/>
    <property type="match status" value="1"/>
</dbReference>
<dbReference type="PANTHER" id="PTHR33546:SF1">
    <property type="entry name" value="LARGE, MULTIFUNCTIONAL SECRETED PROTEIN"/>
    <property type="match status" value="1"/>
</dbReference>
<dbReference type="Proteomes" id="UP000321083">
    <property type="component" value="Unassembled WGS sequence"/>
</dbReference>
<accession>A0A5C6M2B9</accession>
<sequence length="337" mass="35901">MTQRFSCLRQLASSAALIVLAIPALAAPPTAAPPRPLAASPVVTTETPGHIVPLQADIRGVRNLYLVVSDAGNGFGCDWADWAEPQLTGPAGTLKLTDLKWKSAQAEWGKPGVGVNAVGDPLRINGKPVAFGIGTHANSIIHFEIPEGYEKFTARVGIDNGGSDQNNGSSMQFFVYSEAPGPTAATTAVDRSPEAAVAGLDLAAGLDIQLFAAEPMLLSPSNIDVDHLGRIWVCEVVNYRRFANGNNPDRPEGDRILVLEDTDADGKADRQTVFHQGRDIDSANGVCVLGNRVIVSAGDSVFSFYDDDGDLQADRREVMFTVIKGTQHDHGIHSFTF</sequence>
<keyword evidence="4" id="KW-1185">Reference proteome</keyword>
<dbReference type="SMART" id="SM00776">
    <property type="entry name" value="NPCBM"/>
    <property type="match status" value="1"/>
</dbReference>
<reference evidence="3 4" key="1">
    <citation type="submission" date="2019-08" db="EMBL/GenBank/DDBJ databases">
        <title>100 year-old enigma solved: identification of Planctomyces bekefii, the type genus and species of the phylum Planctomycetes.</title>
        <authorList>
            <person name="Svetlana D.N."/>
            <person name="Overmann J."/>
        </authorList>
    </citation>
    <scope>NUCLEOTIDE SEQUENCE [LARGE SCALE GENOMIC DNA]</scope>
    <source>
        <strain evidence="3">Phe10_nw2017</strain>
    </source>
</reference>
<organism evidence="3 4">
    <name type="scientific">Planctomyces bekefii</name>
    <dbReference type="NCBI Taxonomy" id="1653850"/>
    <lineage>
        <taxon>Bacteria</taxon>
        <taxon>Pseudomonadati</taxon>
        <taxon>Planctomycetota</taxon>
        <taxon>Planctomycetia</taxon>
        <taxon>Planctomycetales</taxon>
        <taxon>Planctomycetaceae</taxon>
        <taxon>Planctomyces</taxon>
    </lineage>
</organism>
<gene>
    <name evidence="3" type="ORF">E3A20_25680</name>
</gene>